<dbReference type="Proteomes" id="UP000015347">
    <property type="component" value="Unassembled WGS sequence"/>
</dbReference>
<feature type="domain" description="DUF1468" evidence="2">
    <location>
        <begin position="13"/>
        <end position="139"/>
    </location>
</feature>
<evidence type="ECO:0000256" key="1">
    <source>
        <dbReference type="SAM" id="Phobius"/>
    </source>
</evidence>
<dbReference type="HOGENOM" id="CLU_1747895_0_0_5"/>
<keyword evidence="4" id="KW-1185">Reference proteome</keyword>
<proteinExistence type="predicted"/>
<dbReference type="EMBL" id="APVH01000059">
    <property type="protein sequence ID" value="EPX76161.1"/>
    <property type="molecule type" value="Genomic_DNA"/>
</dbReference>
<evidence type="ECO:0000313" key="3">
    <source>
        <dbReference type="EMBL" id="EPX76161.1"/>
    </source>
</evidence>
<feature type="transmembrane region" description="Helical" evidence="1">
    <location>
        <begin position="76"/>
        <end position="96"/>
    </location>
</feature>
<comment type="caution">
    <text evidence="3">The sequence shown here is derived from an EMBL/GenBank/DDBJ whole genome shotgun (WGS) entry which is preliminary data.</text>
</comment>
<evidence type="ECO:0000259" key="2">
    <source>
        <dbReference type="Pfam" id="PF07331"/>
    </source>
</evidence>
<sequence>MSHRLSRPETLTALGIVAVAAGFLVPAMSLRPISALLPIAMLVGLIVLAVILLLMDQRKAAAGEPAQQMTKSPGRVAGAFALIVVYALATDFIGFYVSTVVAVPLTAFLFGFRHPLGLALATAIVVGAIWLIFDFGMSQDFPAGRLWAA</sequence>
<accession>S9Q4A9</accession>
<feature type="transmembrane region" description="Helical" evidence="1">
    <location>
        <begin position="12"/>
        <end position="29"/>
    </location>
</feature>
<keyword evidence="1" id="KW-0472">Membrane</keyword>
<evidence type="ECO:0000313" key="4">
    <source>
        <dbReference type="Proteomes" id="UP000015347"/>
    </source>
</evidence>
<keyword evidence="1" id="KW-1133">Transmembrane helix</keyword>
<dbReference type="InterPro" id="IPR009936">
    <property type="entry name" value="DUF1468"/>
</dbReference>
<dbReference type="AlphaFoldDB" id="S9Q4A9"/>
<name>S9Q4A9_9RHOB</name>
<dbReference type="RefSeq" id="WP_020041542.1">
    <property type="nucleotide sequence ID" value="NZ_KE557284.1"/>
</dbReference>
<organism evidence="3 4">
    <name type="scientific">Salipiger mucosus DSM 16094</name>
    <dbReference type="NCBI Taxonomy" id="1123237"/>
    <lineage>
        <taxon>Bacteria</taxon>
        <taxon>Pseudomonadati</taxon>
        <taxon>Pseudomonadota</taxon>
        <taxon>Alphaproteobacteria</taxon>
        <taxon>Rhodobacterales</taxon>
        <taxon>Roseobacteraceae</taxon>
        <taxon>Salipiger</taxon>
    </lineage>
</organism>
<feature type="transmembrane region" description="Helical" evidence="1">
    <location>
        <begin position="35"/>
        <end position="55"/>
    </location>
</feature>
<dbReference type="Pfam" id="PF07331">
    <property type="entry name" value="TctB"/>
    <property type="match status" value="1"/>
</dbReference>
<reference evidence="4" key="1">
    <citation type="journal article" date="2014" name="Stand. Genomic Sci.">
        <title>Genome sequence of the exopolysaccharide-producing Salipiger mucosus type strain (DSM 16094(T)), a moderately halophilic member of the Roseobacter clade.</title>
        <authorList>
            <person name="Riedel T."/>
            <person name="Spring S."/>
            <person name="Fiebig A."/>
            <person name="Petersen J."/>
            <person name="Kyrpides N.C."/>
            <person name="Goker M."/>
            <person name="Klenk H.P."/>
        </authorList>
    </citation>
    <scope>NUCLEOTIDE SEQUENCE [LARGE SCALE GENOMIC DNA]</scope>
    <source>
        <strain evidence="4">DSM 16094</strain>
    </source>
</reference>
<dbReference type="OrthoDB" id="6165342at2"/>
<dbReference type="eggNOG" id="ENOG502ZC19">
    <property type="taxonomic scope" value="Bacteria"/>
</dbReference>
<keyword evidence="1" id="KW-0812">Transmembrane</keyword>
<protein>
    <recommendedName>
        <fullName evidence="2">DUF1468 domain-containing protein</fullName>
    </recommendedName>
</protein>
<feature type="transmembrane region" description="Helical" evidence="1">
    <location>
        <begin position="116"/>
        <end position="136"/>
    </location>
</feature>
<gene>
    <name evidence="3" type="ORF">Salmuc_01944</name>
</gene>
<dbReference type="STRING" id="1123237.Salmuc_01944"/>